<keyword evidence="2" id="KW-0143">Chaperone</keyword>
<dbReference type="GO" id="GO:0051259">
    <property type="term" value="P:protein complex oligomerization"/>
    <property type="evidence" value="ECO:0007669"/>
    <property type="project" value="InterPro"/>
</dbReference>
<organism evidence="4 5">
    <name type="scientific">Furculomyces boomerangus</name>
    <dbReference type="NCBI Taxonomy" id="61424"/>
    <lineage>
        <taxon>Eukaryota</taxon>
        <taxon>Fungi</taxon>
        <taxon>Fungi incertae sedis</taxon>
        <taxon>Zoopagomycota</taxon>
        <taxon>Kickxellomycotina</taxon>
        <taxon>Harpellomycetes</taxon>
        <taxon>Harpellales</taxon>
        <taxon>Harpellaceae</taxon>
        <taxon>Furculomyces</taxon>
    </lineage>
</organism>
<dbReference type="GO" id="GO:0001671">
    <property type="term" value="F:ATPase activator activity"/>
    <property type="evidence" value="ECO:0007669"/>
    <property type="project" value="InterPro"/>
</dbReference>
<evidence type="ECO:0000313" key="4">
    <source>
        <dbReference type="EMBL" id="PVU87782.1"/>
    </source>
</evidence>
<dbReference type="GO" id="GO:0044571">
    <property type="term" value="P:[2Fe-2S] cluster assembly"/>
    <property type="evidence" value="ECO:0007669"/>
    <property type="project" value="InterPro"/>
</dbReference>
<protein>
    <recommendedName>
        <fullName evidence="3">J domain-containing protein</fullName>
    </recommendedName>
</protein>
<dbReference type="CDD" id="cd06257">
    <property type="entry name" value="DnaJ"/>
    <property type="match status" value="1"/>
</dbReference>
<evidence type="ECO:0000256" key="1">
    <source>
        <dbReference type="ARBA" id="ARBA00010476"/>
    </source>
</evidence>
<dbReference type="InterPro" id="IPR036869">
    <property type="entry name" value="J_dom_sf"/>
</dbReference>
<comment type="similarity">
    <text evidence="1">Belongs to the HscB family.</text>
</comment>
<sequence length="278" mass="32337">MIKRFQIKNICTKLSILNRPPVHIYYASHQQRSLSIPKRNIDSTTNHHFDAKSFLKNTTKPASLCELDPNPKPCHDGHKRCWQCKSELLLKDLICENGECHVIQPIDSKTNYFDALAGGNTSFDIDLRKVRSTFIKLQQQVHPDTYSKKSQAEQNLAHIQSTWLNKAYETLKNPLSRSKYILKLHGRQVGEEENVNDPEFLMFVLDIREMLEDATTENQVIEIKRISSNETKSKINDLSRAFKKNNIEYAYKLTTELQYLNKIEDAIDSWSTKTKIYF</sequence>
<dbReference type="GO" id="GO:0051087">
    <property type="term" value="F:protein-folding chaperone binding"/>
    <property type="evidence" value="ECO:0007669"/>
    <property type="project" value="InterPro"/>
</dbReference>
<dbReference type="OrthoDB" id="448954at2759"/>
<dbReference type="Pfam" id="PF07743">
    <property type="entry name" value="HSCB_C"/>
    <property type="match status" value="1"/>
</dbReference>
<gene>
    <name evidence="4" type="ORF">BB559_005887</name>
</gene>
<proteinExistence type="inferred from homology"/>
<dbReference type="AlphaFoldDB" id="A0A2T9Y614"/>
<dbReference type="SUPFAM" id="SSF46565">
    <property type="entry name" value="Chaperone J-domain"/>
    <property type="match status" value="1"/>
</dbReference>
<dbReference type="GO" id="GO:0005739">
    <property type="term" value="C:mitochondrion"/>
    <property type="evidence" value="ECO:0007669"/>
    <property type="project" value="TreeGrafter"/>
</dbReference>
<name>A0A2T9Y614_9FUNG</name>
<dbReference type="Gene3D" id="1.20.1280.20">
    <property type="entry name" value="HscB, C-terminal domain"/>
    <property type="match status" value="1"/>
</dbReference>
<dbReference type="PANTHER" id="PTHR14021">
    <property type="entry name" value="IRON-SULFUR CLUSTER CO-CHAPERONE PROTEIN HSCB"/>
    <property type="match status" value="1"/>
</dbReference>
<dbReference type="PROSITE" id="PS50076">
    <property type="entry name" value="DNAJ_2"/>
    <property type="match status" value="1"/>
</dbReference>
<dbReference type="Gene3D" id="1.10.287.110">
    <property type="entry name" value="DnaJ domain"/>
    <property type="match status" value="1"/>
</dbReference>
<dbReference type="NCBIfam" id="TIGR00714">
    <property type="entry name" value="hscB"/>
    <property type="match status" value="1"/>
</dbReference>
<accession>A0A2T9Y614</accession>
<evidence type="ECO:0000313" key="5">
    <source>
        <dbReference type="Proteomes" id="UP000245699"/>
    </source>
</evidence>
<dbReference type="InterPro" id="IPR001623">
    <property type="entry name" value="DnaJ_domain"/>
</dbReference>
<evidence type="ECO:0000256" key="2">
    <source>
        <dbReference type="ARBA" id="ARBA00023186"/>
    </source>
</evidence>
<comment type="caution">
    <text evidence="4">The sequence shown here is derived from an EMBL/GenBank/DDBJ whole genome shotgun (WGS) entry which is preliminary data.</text>
</comment>
<dbReference type="InterPro" id="IPR009073">
    <property type="entry name" value="HscB_oligo_C"/>
</dbReference>
<dbReference type="STRING" id="61424.A0A2T9Y614"/>
<evidence type="ECO:0000259" key="3">
    <source>
        <dbReference type="PROSITE" id="PS50076"/>
    </source>
</evidence>
<dbReference type="InterPro" id="IPR004640">
    <property type="entry name" value="HscB"/>
</dbReference>
<dbReference type="EMBL" id="MBFT01000695">
    <property type="protein sequence ID" value="PVU87782.1"/>
    <property type="molecule type" value="Genomic_DNA"/>
</dbReference>
<reference evidence="4 5" key="1">
    <citation type="journal article" date="2018" name="MBio">
        <title>Comparative Genomics Reveals the Core Gene Toolbox for the Fungus-Insect Symbiosis.</title>
        <authorList>
            <person name="Wang Y."/>
            <person name="Stata M."/>
            <person name="Wang W."/>
            <person name="Stajich J.E."/>
            <person name="White M.M."/>
            <person name="Moncalvo J.M."/>
        </authorList>
    </citation>
    <scope>NUCLEOTIDE SEQUENCE [LARGE SCALE GENOMIC DNA]</scope>
    <source>
        <strain evidence="4 5">AUS-77-4</strain>
    </source>
</reference>
<dbReference type="InterPro" id="IPR036386">
    <property type="entry name" value="HscB_C_sf"/>
</dbReference>
<dbReference type="Proteomes" id="UP000245699">
    <property type="component" value="Unassembled WGS sequence"/>
</dbReference>
<dbReference type="PANTHER" id="PTHR14021:SF15">
    <property type="entry name" value="IRON-SULFUR CLUSTER CO-CHAPERONE PROTEIN HSCB"/>
    <property type="match status" value="1"/>
</dbReference>
<keyword evidence="5" id="KW-1185">Reference proteome</keyword>
<feature type="domain" description="J" evidence="3">
    <location>
        <begin position="111"/>
        <end position="184"/>
    </location>
</feature>
<dbReference type="SUPFAM" id="SSF47144">
    <property type="entry name" value="HSC20 (HSCB), C-terminal oligomerisation domain"/>
    <property type="match status" value="1"/>
</dbReference>